<protein>
    <submittedName>
        <fullName evidence="1">Alpha/beta hydrolase</fullName>
    </submittedName>
</protein>
<evidence type="ECO:0000313" key="1">
    <source>
        <dbReference type="EMBL" id="MDB6372100.1"/>
    </source>
</evidence>
<gene>
    <name evidence="1" type="ORF">PH362_09080</name>
</gene>
<dbReference type="AlphaFoldDB" id="A0AAW6BH91"/>
<dbReference type="RefSeq" id="WP_271866189.1">
    <property type="nucleotide sequence ID" value="NZ_JAQMFO010000010.1"/>
</dbReference>
<evidence type="ECO:0000313" key="2">
    <source>
        <dbReference type="Proteomes" id="UP001212996"/>
    </source>
</evidence>
<dbReference type="SUPFAM" id="SSF53474">
    <property type="entry name" value="alpha/beta-Hydrolases"/>
    <property type="match status" value="1"/>
</dbReference>
<comment type="caution">
    <text evidence="1">The sequence shown here is derived from an EMBL/GenBank/DDBJ whole genome shotgun (WGS) entry which is preliminary data.</text>
</comment>
<sequence>MNKSEQKFNINENVINVDGKDVKFFTSQPLDPNKNSTKRNPIVLVHGTGGSTEIHFSYLLQLLASENRVISLDFSQPVKANETLPLEQLEKQVEAVIEAAALGETVTLIGYLLGAVVTASVKLFLR</sequence>
<proteinExistence type="predicted"/>
<dbReference type="EMBL" id="JAQMFO010000010">
    <property type="protein sequence ID" value="MDB6372100.1"/>
    <property type="molecule type" value="Genomic_DNA"/>
</dbReference>
<organism evidence="1 2">
    <name type="scientific">Photorhabdus bodei</name>
    <dbReference type="NCBI Taxonomy" id="2029681"/>
    <lineage>
        <taxon>Bacteria</taxon>
        <taxon>Pseudomonadati</taxon>
        <taxon>Pseudomonadota</taxon>
        <taxon>Gammaproteobacteria</taxon>
        <taxon>Enterobacterales</taxon>
        <taxon>Morganellaceae</taxon>
        <taxon>Photorhabdus</taxon>
    </lineage>
</organism>
<dbReference type="Proteomes" id="UP001212996">
    <property type="component" value="Unassembled WGS sequence"/>
</dbReference>
<dbReference type="GO" id="GO:0016787">
    <property type="term" value="F:hydrolase activity"/>
    <property type="evidence" value="ECO:0007669"/>
    <property type="project" value="UniProtKB-KW"/>
</dbReference>
<dbReference type="InterPro" id="IPR029058">
    <property type="entry name" value="AB_hydrolase_fold"/>
</dbReference>
<keyword evidence="1" id="KW-0378">Hydrolase</keyword>
<dbReference type="Gene3D" id="3.40.50.1820">
    <property type="entry name" value="alpha/beta hydrolase"/>
    <property type="match status" value="1"/>
</dbReference>
<name>A0AAW6BH91_9GAMM</name>
<accession>A0AAW6BH91</accession>
<reference evidence="1" key="1">
    <citation type="submission" date="2023-01" db="EMBL/GenBank/DDBJ databases">
        <title>Genome sequencing of Photorhabdus bodei 09-20.</title>
        <authorList>
            <person name="Kalindamar S."/>
            <person name="Kumru S."/>
        </authorList>
    </citation>
    <scope>NUCLEOTIDE SEQUENCE</scope>
    <source>
        <strain evidence="1">09-20</strain>
    </source>
</reference>